<evidence type="ECO:0000256" key="5">
    <source>
        <dbReference type="ARBA" id="ARBA00057703"/>
    </source>
</evidence>
<dbReference type="InterPro" id="IPR035983">
    <property type="entry name" value="Hect_E3_ubiquitin_ligase"/>
</dbReference>
<evidence type="ECO:0000256" key="4">
    <source>
        <dbReference type="ARBA" id="ARBA00022786"/>
    </source>
</evidence>
<feature type="active site" description="Glycyl thioester intermediate" evidence="7">
    <location>
        <position position="1024"/>
    </location>
</feature>
<sequence>MDYKGAPGAKSREVLRADLLSSVKAERAAREAERLKRKAALVIQRCWRAARARSAAQAIFLDKWKRSFSAFIAPDSNVQLSDIADSASHVLWCYLPCGWHARHELVNGRHSLRITKATPLAPLRGALGLALRSVITNAADGNLLSAAAKRPRDKWLLQQLLLLCTCILALDINDALLVKAASRFLVVSTDHQRLLKQDSGQNVLAEMCNFIVTTPAFTVAISNISHKAADMLACNVLLGPRTSSNLPQSAKCQLRETGIFQACCTALLQVCTRPKPPPWLRCAWGAANILQIAAGEPEQRILGHHTVQVLKRSLTLQDAASALLLLDAVLQATCQAVKTCQHTDSCDAQGAVEGWWVLGEGVLLQQLLAGMALESAISKMVALAHILLAGAPHMLNTIASMTQQQRDRETGRFLSGLAFGLPWLAKLWRWLAHDLGLPLEAHVEATRGWDIASLAQGINGLSKHHAIALGVFARLYAHHLLVLDDHDFHVAQRLFSLGQQRAIATTFNTLVFRSACPAASNTVAHLPPLRASEGPSPLLGLDGIGAPSALLQVWAPALLRRMYERDGRRAFCPPALWLAPFQSQFAESAEDSDQAFNATAVIRALGQQGGEGVAAPGSLSLQGMSFSQRPLAPTSSSSFKPAALARLLSIAPQTVPFAQRVETFRALIAADRASGRWDKAPVDGGHRPLAVSIQRGSVLEGGRQALGGAGAAMKGRLAVTFVDAHGSVEAGLDQGGLTKELLEEAAAEGFNADYGLLTATAAGLAYPQPKAVQIPHGLALLNFLGAIFGKALYDGMLLDYPFAHIFVRMLQGYRPLFDELATLDLELHQNLARLKQYEGDASDLGLDFTVEDETFGHRTVQDLCANGADVPVTNENKLQYVHLMADFHLNTRIQGPAAAFAAGLTQVVPAAWLRLFSPAEFNQLLGGGEGRGMNVADLEAHTTYSNGYTRSSPAIKSFWKVVAGLSPDEQSAMLRFVTACRRAPLGGFQHLQPAFCIHQVVCSAPALARFGGQDIERLPSASTCFNLLKLPNYRRASTLRTKLLQAISSGAGFDLS</sequence>
<dbReference type="GO" id="GO:0000209">
    <property type="term" value="P:protein polyubiquitination"/>
    <property type="evidence" value="ECO:0007669"/>
    <property type="project" value="InterPro"/>
</dbReference>
<dbReference type="CDD" id="cd00078">
    <property type="entry name" value="HECTc"/>
    <property type="match status" value="1"/>
</dbReference>
<keyword evidence="4 7" id="KW-0833">Ubl conjugation pathway</keyword>
<dbReference type="FunFam" id="3.30.2160.10:FF:000002">
    <property type="entry name" value="Putative Ubiquitin-protein ligase E3C"/>
    <property type="match status" value="1"/>
</dbReference>
<dbReference type="AlphaFoldDB" id="A0AAW1RQB1"/>
<comment type="function">
    <text evidence="5">Probable E3 ubiquitin-protein ligase which mediates ubiquitination and subsequent proteasomal degradation of target proteins.</text>
</comment>
<evidence type="ECO:0000259" key="8">
    <source>
        <dbReference type="PROSITE" id="PS50237"/>
    </source>
</evidence>
<dbReference type="Gene3D" id="3.30.2160.10">
    <property type="entry name" value="Hect, E3 ligase catalytic domain"/>
    <property type="match status" value="1"/>
</dbReference>
<dbReference type="GO" id="GO:0061630">
    <property type="term" value="F:ubiquitin protein ligase activity"/>
    <property type="evidence" value="ECO:0007669"/>
    <property type="project" value="UniProtKB-EC"/>
</dbReference>
<accession>A0AAW1RQB1</accession>
<dbReference type="Gene3D" id="3.90.1750.10">
    <property type="entry name" value="Hect, E3 ligase catalytic domains"/>
    <property type="match status" value="1"/>
</dbReference>
<dbReference type="EMBL" id="JALJOS010000008">
    <property type="protein sequence ID" value="KAK9835833.1"/>
    <property type="molecule type" value="Genomic_DNA"/>
</dbReference>
<dbReference type="SUPFAM" id="SSF56204">
    <property type="entry name" value="Hect, E3 ligase catalytic domain"/>
    <property type="match status" value="1"/>
</dbReference>
<proteinExistence type="inferred from homology"/>
<name>A0AAW1RQB1_9CHLO</name>
<dbReference type="InterPro" id="IPR000569">
    <property type="entry name" value="HECT_dom"/>
</dbReference>
<dbReference type="PANTHER" id="PTHR45700">
    <property type="entry name" value="UBIQUITIN-PROTEIN LIGASE E3C"/>
    <property type="match status" value="1"/>
</dbReference>
<dbReference type="Proteomes" id="UP001438707">
    <property type="component" value="Unassembled WGS sequence"/>
</dbReference>
<protein>
    <recommendedName>
        <fullName evidence="2">HECT-type E3 ubiquitin transferase</fullName>
        <ecNumber evidence="2">2.3.2.26</ecNumber>
    </recommendedName>
</protein>
<evidence type="ECO:0000256" key="1">
    <source>
        <dbReference type="ARBA" id="ARBA00000885"/>
    </source>
</evidence>
<dbReference type="FunFam" id="3.30.2410.10:FF:000003">
    <property type="entry name" value="probable E3 ubiquitin-protein ligase HERC4 isoform X1"/>
    <property type="match status" value="1"/>
</dbReference>
<dbReference type="Gene3D" id="3.30.2410.10">
    <property type="entry name" value="Hect, E3 ligase catalytic domain"/>
    <property type="match status" value="1"/>
</dbReference>
<evidence type="ECO:0000313" key="9">
    <source>
        <dbReference type="EMBL" id="KAK9835833.1"/>
    </source>
</evidence>
<evidence type="ECO:0000313" key="10">
    <source>
        <dbReference type="Proteomes" id="UP001438707"/>
    </source>
</evidence>
<reference evidence="9 10" key="1">
    <citation type="journal article" date="2024" name="Nat. Commun.">
        <title>Phylogenomics reveals the evolutionary origins of lichenization in chlorophyte algae.</title>
        <authorList>
            <person name="Puginier C."/>
            <person name="Libourel C."/>
            <person name="Otte J."/>
            <person name="Skaloud P."/>
            <person name="Haon M."/>
            <person name="Grisel S."/>
            <person name="Petersen M."/>
            <person name="Berrin J.G."/>
            <person name="Delaux P.M."/>
            <person name="Dal Grande F."/>
            <person name="Keller J."/>
        </authorList>
    </citation>
    <scope>NUCLEOTIDE SEQUENCE [LARGE SCALE GENOMIC DNA]</scope>
    <source>
        <strain evidence="9 10">SAG 2145</strain>
    </source>
</reference>
<comment type="similarity">
    <text evidence="6">Belongs to the UPL family.</text>
</comment>
<gene>
    <name evidence="9" type="ORF">WJX74_008972</name>
</gene>
<evidence type="ECO:0000256" key="2">
    <source>
        <dbReference type="ARBA" id="ARBA00012485"/>
    </source>
</evidence>
<comment type="caution">
    <text evidence="9">The sequence shown here is derived from an EMBL/GenBank/DDBJ whole genome shotgun (WGS) entry which is preliminary data.</text>
</comment>
<dbReference type="InterPro" id="IPR044611">
    <property type="entry name" value="E3A/B/C-like"/>
</dbReference>
<dbReference type="SMART" id="SM00119">
    <property type="entry name" value="HECTc"/>
    <property type="match status" value="1"/>
</dbReference>
<feature type="domain" description="HECT" evidence="8">
    <location>
        <begin position="709"/>
        <end position="1056"/>
    </location>
</feature>
<dbReference type="EC" id="2.3.2.26" evidence="2"/>
<dbReference type="PROSITE" id="PS50237">
    <property type="entry name" value="HECT"/>
    <property type="match status" value="1"/>
</dbReference>
<dbReference type="PANTHER" id="PTHR45700:SF2">
    <property type="entry name" value="UBIQUITIN-PROTEIN LIGASE E3C"/>
    <property type="match status" value="1"/>
</dbReference>
<comment type="catalytic activity">
    <reaction evidence="1">
        <text>S-ubiquitinyl-[E2 ubiquitin-conjugating enzyme]-L-cysteine + [acceptor protein]-L-lysine = [E2 ubiquitin-conjugating enzyme]-L-cysteine + N(6)-ubiquitinyl-[acceptor protein]-L-lysine.</text>
        <dbReference type="EC" id="2.3.2.26"/>
    </reaction>
</comment>
<dbReference type="GO" id="GO:0006511">
    <property type="term" value="P:ubiquitin-dependent protein catabolic process"/>
    <property type="evidence" value="ECO:0007669"/>
    <property type="project" value="TreeGrafter"/>
</dbReference>
<organism evidence="9 10">
    <name type="scientific">Apatococcus lobatus</name>
    <dbReference type="NCBI Taxonomy" id="904363"/>
    <lineage>
        <taxon>Eukaryota</taxon>
        <taxon>Viridiplantae</taxon>
        <taxon>Chlorophyta</taxon>
        <taxon>core chlorophytes</taxon>
        <taxon>Trebouxiophyceae</taxon>
        <taxon>Chlorellales</taxon>
        <taxon>Chlorellaceae</taxon>
        <taxon>Apatococcus</taxon>
    </lineage>
</organism>
<keyword evidence="10" id="KW-1185">Reference proteome</keyword>
<dbReference type="Pfam" id="PF00632">
    <property type="entry name" value="HECT"/>
    <property type="match status" value="1"/>
</dbReference>
<evidence type="ECO:0000256" key="6">
    <source>
        <dbReference type="ARBA" id="ARBA00061247"/>
    </source>
</evidence>
<keyword evidence="3" id="KW-0808">Transferase</keyword>
<evidence type="ECO:0000256" key="7">
    <source>
        <dbReference type="PROSITE-ProRule" id="PRU00104"/>
    </source>
</evidence>
<evidence type="ECO:0000256" key="3">
    <source>
        <dbReference type="ARBA" id="ARBA00022679"/>
    </source>
</evidence>